<dbReference type="eggNOG" id="COG3618">
    <property type="taxonomic scope" value="Bacteria"/>
</dbReference>
<dbReference type="GO" id="GO:0016787">
    <property type="term" value="F:hydrolase activity"/>
    <property type="evidence" value="ECO:0007669"/>
    <property type="project" value="UniProtKB-KW"/>
</dbReference>
<comment type="similarity">
    <text evidence="1">Belongs to the metallo-dependent hydrolases superfamily.</text>
</comment>
<organism evidence="3 4">
    <name type="scientific">Chthoniobacter flavus Ellin428</name>
    <dbReference type="NCBI Taxonomy" id="497964"/>
    <lineage>
        <taxon>Bacteria</taxon>
        <taxon>Pseudomonadati</taxon>
        <taxon>Verrucomicrobiota</taxon>
        <taxon>Spartobacteria</taxon>
        <taxon>Chthoniobacterales</taxon>
        <taxon>Chthoniobacteraceae</taxon>
        <taxon>Chthoniobacter</taxon>
    </lineage>
</organism>
<dbReference type="InterPro" id="IPR006680">
    <property type="entry name" value="Amidohydro-rel"/>
</dbReference>
<accession>B4CUH4</accession>
<keyword evidence="3" id="KW-0378">Hydrolase</keyword>
<dbReference type="EMBL" id="ABVL01000001">
    <property type="protein sequence ID" value="EDY22212.1"/>
    <property type="molecule type" value="Genomic_DNA"/>
</dbReference>
<dbReference type="PANTHER" id="PTHR43569:SF2">
    <property type="entry name" value="AMIDOHYDROLASE-RELATED DOMAIN-CONTAINING PROTEIN"/>
    <property type="match status" value="1"/>
</dbReference>
<evidence type="ECO:0000259" key="2">
    <source>
        <dbReference type="Pfam" id="PF04909"/>
    </source>
</evidence>
<dbReference type="InterPro" id="IPR032466">
    <property type="entry name" value="Metal_Hydrolase"/>
</dbReference>
<protein>
    <submittedName>
        <fullName evidence="3">Amidohydrolase 2</fullName>
    </submittedName>
</protein>
<dbReference type="SUPFAM" id="SSF51556">
    <property type="entry name" value="Metallo-dependent hydrolases"/>
    <property type="match status" value="1"/>
</dbReference>
<keyword evidence="4" id="KW-1185">Reference proteome</keyword>
<evidence type="ECO:0000313" key="4">
    <source>
        <dbReference type="Proteomes" id="UP000005824"/>
    </source>
</evidence>
<reference evidence="3 4" key="1">
    <citation type="journal article" date="2011" name="J. Bacteriol.">
        <title>Genome sequence of Chthoniobacter flavus Ellin428, an aerobic heterotrophic soil bacterium.</title>
        <authorList>
            <person name="Kant R."/>
            <person name="van Passel M.W."/>
            <person name="Palva A."/>
            <person name="Lucas S."/>
            <person name="Lapidus A."/>
            <person name="Glavina Del Rio T."/>
            <person name="Dalin E."/>
            <person name="Tice H."/>
            <person name="Bruce D."/>
            <person name="Goodwin L."/>
            <person name="Pitluck S."/>
            <person name="Larimer F.W."/>
            <person name="Land M.L."/>
            <person name="Hauser L."/>
            <person name="Sangwan P."/>
            <person name="de Vos W.M."/>
            <person name="Janssen P.H."/>
            <person name="Smidt H."/>
        </authorList>
    </citation>
    <scope>NUCLEOTIDE SEQUENCE [LARGE SCALE GENOMIC DNA]</scope>
    <source>
        <strain evidence="3 4">Ellin428</strain>
    </source>
</reference>
<feature type="domain" description="Amidohydrolase-related" evidence="2">
    <location>
        <begin position="15"/>
        <end position="284"/>
    </location>
</feature>
<comment type="caution">
    <text evidence="3">The sequence shown here is derived from an EMBL/GenBank/DDBJ whole genome shotgun (WGS) entry which is preliminary data.</text>
</comment>
<gene>
    <name evidence="3" type="ORF">CfE428DRAFT_0337</name>
</gene>
<dbReference type="Gene3D" id="3.20.20.140">
    <property type="entry name" value="Metal-dependent hydrolases"/>
    <property type="match status" value="1"/>
</dbReference>
<dbReference type="InterPro" id="IPR052350">
    <property type="entry name" value="Metallo-dep_Lactonases"/>
</dbReference>
<dbReference type="InParanoid" id="B4CUH4"/>
<proteinExistence type="inferred from homology"/>
<dbReference type="Proteomes" id="UP000005824">
    <property type="component" value="Unassembled WGS sequence"/>
</dbReference>
<dbReference type="AlphaFoldDB" id="B4CUH4"/>
<sequence length="286" mass="32290">MFCLSLPLPVPMKLDSHQHFWSYDARQYPWIAPGSPLQRDWLPPDLAPLLSAAGLEGCIAVQARQTIDESHWLLELAEHHSIIKGVVGWVDLRSPDVERDLAALAPHPKFCGVRHVVQDEPDVNFMLGEEFQRGIGKLRAFKLTYDILVYPRQLPAAITLAKRFPEQPFVLDHIAKPPIMDGTLSPWREQIRELAKAPNVLCKVSGMVTEADLAAWKPADFKPFLDVVFEAFGEDRVMYGSDWPVCLRAASYAQVHTLVDDYTRQMGATAREQFFGGNATKFYHAK</sequence>
<dbReference type="STRING" id="497964.CfE428DRAFT_0337"/>
<evidence type="ECO:0000256" key="1">
    <source>
        <dbReference type="ARBA" id="ARBA00038310"/>
    </source>
</evidence>
<dbReference type="PANTHER" id="PTHR43569">
    <property type="entry name" value="AMIDOHYDROLASE"/>
    <property type="match status" value="1"/>
</dbReference>
<dbReference type="Pfam" id="PF04909">
    <property type="entry name" value="Amidohydro_2"/>
    <property type="match status" value="1"/>
</dbReference>
<evidence type="ECO:0000313" key="3">
    <source>
        <dbReference type="EMBL" id="EDY22212.1"/>
    </source>
</evidence>
<name>B4CUH4_9BACT</name>